<organism evidence="1 2">
    <name type="scientific">Dallia pectoralis</name>
    <name type="common">Alaska blackfish</name>
    <dbReference type="NCBI Taxonomy" id="75939"/>
    <lineage>
        <taxon>Eukaryota</taxon>
        <taxon>Metazoa</taxon>
        <taxon>Chordata</taxon>
        <taxon>Craniata</taxon>
        <taxon>Vertebrata</taxon>
        <taxon>Euteleostomi</taxon>
        <taxon>Actinopterygii</taxon>
        <taxon>Neopterygii</taxon>
        <taxon>Teleostei</taxon>
        <taxon>Protacanthopterygii</taxon>
        <taxon>Esociformes</taxon>
        <taxon>Umbridae</taxon>
        <taxon>Dallia</taxon>
    </lineage>
</organism>
<accession>A0ACC2H8C8</accession>
<comment type="caution">
    <text evidence="1">The sequence shown here is derived from an EMBL/GenBank/DDBJ whole genome shotgun (WGS) entry which is preliminary data.</text>
</comment>
<dbReference type="EMBL" id="CM055732">
    <property type="protein sequence ID" value="KAJ8011991.1"/>
    <property type="molecule type" value="Genomic_DNA"/>
</dbReference>
<sequence length="166" mass="17965">MKPSHRNATVLLHSAGEVHPHAAGQPHPHAAFINRLNSEDWRRRCAREHADTHLADARGTSEPHLISVPASEDNPVHVSALRGNSNGFTYRFNYACSLRARPVADRGNGHVRGEQSEGCNCLCGSDGWGLMKSYVPKPGRGDQPPCRPSAATAAPLLIPFLIPPCN</sequence>
<reference evidence="1" key="1">
    <citation type="submission" date="2021-05" db="EMBL/GenBank/DDBJ databases">
        <authorList>
            <person name="Pan Q."/>
            <person name="Jouanno E."/>
            <person name="Zahm M."/>
            <person name="Klopp C."/>
            <person name="Cabau C."/>
            <person name="Louis A."/>
            <person name="Berthelot C."/>
            <person name="Parey E."/>
            <person name="Roest Crollius H."/>
            <person name="Montfort J."/>
            <person name="Robinson-Rechavi M."/>
            <person name="Bouchez O."/>
            <person name="Lampietro C."/>
            <person name="Lopez Roques C."/>
            <person name="Donnadieu C."/>
            <person name="Postlethwait J."/>
            <person name="Bobe J."/>
            <person name="Dillon D."/>
            <person name="Chandos A."/>
            <person name="von Hippel F."/>
            <person name="Guiguen Y."/>
        </authorList>
    </citation>
    <scope>NUCLEOTIDE SEQUENCE</scope>
    <source>
        <strain evidence="1">YG-Jan2019</strain>
    </source>
</reference>
<dbReference type="Proteomes" id="UP001157502">
    <property type="component" value="Chromosome 5"/>
</dbReference>
<evidence type="ECO:0000313" key="1">
    <source>
        <dbReference type="EMBL" id="KAJ8011991.1"/>
    </source>
</evidence>
<proteinExistence type="predicted"/>
<gene>
    <name evidence="1" type="ORF">DPEC_G00064060</name>
</gene>
<name>A0ACC2H8C8_DALPE</name>
<protein>
    <submittedName>
        <fullName evidence="1">Uncharacterized protein</fullName>
    </submittedName>
</protein>
<keyword evidence="2" id="KW-1185">Reference proteome</keyword>
<evidence type="ECO:0000313" key="2">
    <source>
        <dbReference type="Proteomes" id="UP001157502"/>
    </source>
</evidence>